<dbReference type="CDD" id="cd00609">
    <property type="entry name" value="AAT_like"/>
    <property type="match status" value="1"/>
</dbReference>
<dbReference type="AlphaFoldDB" id="A0A090YVY8"/>
<evidence type="ECO:0000313" key="7">
    <source>
        <dbReference type="Proteomes" id="UP000029389"/>
    </source>
</evidence>
<sequence length="412" mass="45649">MKNFKPSKVVTSLPTQFFASLVAKVNKVIAAGHDVINLGQGNPDQPTPPHIVKALQQAAEKAIHHKYPPFRGHESLKEAVATFYAREYEVTVNPKTEVAILFGGKAGLVELPLCFTNPSDTILVPDPGYPDYLSGVALAKAKFETMPLVAENNFLPDYTKINDSIAERAKLMFLNYPNNPTGAVAPKEFFEETIHFANKHNILVVHDFAYGAIGFDEKKPVSFLQASGAKNVGIEIYTLSKTFNMAGWRIAFAVGNESVIETINLLQDHMYVSIFGAVQDAAREALLSSQSCVVELVNRYESRRNALIEACHSIGWNVDIPKGSFFAWLPVPDGFTSEQFADILLEEAHVAVAPGVGFGEHGEGYVRIGLLHTEERLQEAIYRIEKLKIFKKSLTTQKISDKIQISKKFKHF</sequence>
<dbReference type="PANTHER" id="PTHR42832">
    <property type="entry name" value="AMINO ACID AMINOTRANSFERASE"/>
    <property type="match status" value="1"/>
</dbReference>
<comment type="caution">
    <text evidence="5">The sequence shown here is derived from an EMBL/GenBank/DDBJ whole genome shotgun (WGS) entry which is preliminary data.</text>
</comment>
<dbReference type="EMBL" id="JMQC01000008">
    <property type="protein sequence ID" value="KFN03034.1"/>
    <property type="molecule type" value="Genomic_DNA"/>
</dbReference>
<dbReference type="GO" id="GO:0008483">
    <property type="term" value="F:transaminase activity"/>
    <property type="evidence" value="ECO:0007669"/>
    <property type="project" value="UniProtKB-KW"/>
</dbReference>
<keyword evidence="3 5" id="KW-0808">Transferase</keyword>
<dbReference type="InterPro" id="IPR004839">
    <property type="entry name" value="Aminotransferase_I/II_large"/>
</dbReference>
<dbReference type="SUPFAM" id="SSF53383">
    <property type="entry name" value="PLP-dependent transferases"/>
    <property type="match status" value="1"/>
</dbReference>
<evidence type="ECO:0000313" key="5">
    <source>
        <dbReference type="EMBL" id="KFN03034.1"/>
    </source>
</evidence>
<evidence type="ECO:0000259" key="4">
    <source>
        <dbReference type="Pfam" id="PF00155"/>
    </source>
</evidence>
<reference evidence="6 8" key="2">
    <citation type="submission" date="2018-08" db="EMBL/GenBank/DDBJ databases">
        <title>Bacillus clarus sp. nov. strain PS00077A.</title>
        <authorList>
            <person name="Mendez Acevedo M."/>
            <person name="Carroll L."/>
            <person name="Mukherjee M."/>
            <person name="Wiedmann M."/>
            <person name="Kovac J."/>
        </authorList>
    </citation>
    <scope>NUCLEOTIDE SEQUENCE [LARGE SCALE GENOMIC DNA]</scope>
    <source>
        <strain evidence="6 8">PS00077A</strain>
    </source>
</reference>
<dbReference type="InterPro" id="IPR015421">
    <property type="entry name" value="PyrdxlP-dep_Trfase_major"/>
</dbReference>
<accession>A0A090YVY8</accession>
<dbReference type="Gene3D" id="3.40.640.10">
    <property type="entry name" value="Type I PLP-dependent aspartate aminotransferase-like (Major domain)"/>
    <property type="match status" value="1"/>
</dbReference>
<feature type="domain" description="Aminotransferase class I/classII large" evidence="4">
    <location>
        <begin position="34"/>
        <end position="384"/>
    </location>
</feature>
<dbReference type="STRING" id="1405.B7492_21425"/>
<gene>
    <name evidence="6" type="ORF">D0U04_01220</name>
    <name evidence="5" type="ORF">DJ93_1025</name>
</gene>
<dbReference type="EMBL" id="QVOD01000001">
    <property type="protein sequence ID" value="RFT68831.1"/>
    <property type="molecule type" value="Genomic_DNA"/>
</dbReference>
<dbReference type="RefSeq" id="WP_042979617.1">
    <property type="nucleotide sequence ID" value="NZ_JMQC01000008.1"/>
</dbReference>
<dbReference type="NCBIfam" id="NF005977">
    <property type="entry name" value="PRK08068.1"/>
    <property type="match status" value="1"/>
</dbReference>
<organism evidence="5 7">
    <name type="scientific">Bacillus clarus</name>
    <dbReference type="NCBI Taxonomy" id="2338372"/>
    <lineage>
        <taxon>Bacteria</taxon>
        <taxon>Bacillati</taxon>
        <taxon>Bacillota</taxon>
        <taxon>Bacilli</taxon>
        <taxon>Bacillales</taxon>
        <taxon>Bacillaceae</taxon>
        <taxon>Bacillus</taxon>
        <taxon>Bacillus cereus group</taxon>
    </lineage>
</organism>
<name>A0A090YVY8_9BACI</name>
<keyword evidence="8" id="KW-1185">Reference proteome</keyword>
<protein>
    <submittedName>
        <fullName evidence="5">Aminotransferase class I and II family protein</fullName>
    </submittedName>
    <submittedName>
        <fullName evidence="6">Pyridoxal phosphate-dependent aminotransferase</fullName>
    </submittedName>
</protein>
<evidence type="ECO:0000313" key="8">
    <source>
        <dbReference type="Proteomes" id="UP000264294"/>
    </source>
</evidence>
<dbReference type="Proteomes" id="UP000264294">
    <property type="component" value="Unassembled WGS sequence"/>
</dbReference>
<dbReference type="Proteomes" id="UP000029389">
    <property type="component" value="Unassembled WGS sequence"/>
</dbReference>
<proteinExistence type="predicted"/>
<dbReference type="Gene3D" id="3.90.1150.10">
    <property type="entry name" value="Aspartate Aminotransferase, domain 1"/>
    <property type="match status" value="1"/>
</dbReference>
<dbReference type="PATRIC" id="fig|1405.8.peg.1201"/>
<evidence type="ECO:0000256" key="2">
    <source>
        <dbReference type="ARBA" id="ARBA00022576"/>
    </source>
</evidence>
<dbReference type="Pfam" id="PF00155">
    <property type="entry name" value="Aminotran_1_2"/>
    <property type="match status" value="1"/>
</dbReference>
<dbReference type="GO" id="GO:0030170">
    <property type="term" value="F:pyridoxal phosphate binding"/>
    <property type="evidence" value="ECO:0007669"/>
    <property type="project" value="InterPro"/>
</dbReference>
<comment type="cofactor">
    <cofactor evidence="1">
        <name>pyridoxal 5'-phosphate</name>
        <dbReference type="ChEBI" id="CHEBI:597326"/>
    </cofactor>
</comment>
<dbReference type="InterPro" id="IPR050881">
    <property type="entry name" value="LL-DAP_aminotransferase"/>
</dbReference>
<dbReference type="PANTHER" id="PTHR42832:SF3">
    <property type="entry name" value="L-GLUTAMINE--4-(METHYLSULFANYL)-2-OXOBUTANOATE AMINOTRANSFERASE"/>
    <property type="match status" value="1"/>
</dbReference>
<dbReference type="InterPro" id="IPR015424">
    <property type="entry name" value="PyrdxlP-dep_Trfase"/>
</dbReference>
<reference evidence="5 7" key="1">
    <citation type="submission" date="2014-04" db="EMBL/GenBank/DDBJ databases">
        <authorList>
            <person name="Bishop-Lilly K.A."/>
            <person name="Broomall S.M."/>
            <person name="Chain P.S."/>
            <person name="Chertkov O."/>
            <person name="Coyne S.R."/>
            <person name="Daligault H.E."/>
            <person name="Davenport K.W."/>
            <person name="Erkkila T."/>
            <person name="Frey K.G."/>
            <person name="Gibbons H.S."/>
            <person name="Gu W."/>
            <person name="Jaissle J."/>
            <person name="Johnson S.L."/>
            <person name="Koroleva G.I."/>
            <person name="Ladner J.T."/>
            <person name="Lo C.-C."/>
            <person name="Minogue T.D."/>
            <person name="Munk C."/>
            <person name="Palacios G.F."/>
            <person name="Redden C.L."/>
            <person name="Rosenzweig C.N."/>
            <person name="Scholz M.B."/>
            <person name="Teshima H."/>
            <person name="Xu Y."/>
        </authorList>
    </citation>
    <scope>NUCLEOTIDE SEQUENCE [LARGE SCALE GENOMIC DNA]</scope>
    <source>
        <strain evidence="5 7">BHP</strain>
    </source>
</reference>
<keyword evidence="2 5" id="KW-0032">Aminotransferase</keyword>
<evidence type="ECO:0000256" key="1">
    <source>
        <dbReference type="ARBA" id="ARBA00001933"/>
    </source>
</evidence>
<evidence type="ECO:0000313" key="6">
    <source>
        <dbReference type="EMBL" id="RFT68831.1"/>
    </source>
</evidence>
<evidence type="ECO:0000256" key="3">
    <source>
        <dbReference type="ARBA" id="ARBA00022679"/>
    </source>
</evidence>
<dbReference type="InterPro" id="IPR015422">
    <property type="entry name" value="PyrdxlP-dep_Trfase_small"/>
</dbReference>